<feature type="transmembrane region" description="Helical" evidence="1">
    <location>
        <begin position="259"/>
        <end position="279"/>
    </location>
</feature>
<dbReference type="EMBL" id="JH719382">
    <property type="protein sequence ID" value="EJB01569.1"/>
    <property type="molecule type" value="Genomic_DNA"/>
</dbReference>
<evidence type="ECO:0000313" key="3">
    <source>
        <dbReference type="Proteomes" id="UP000005092"/>
    </source>
</evidence>
<dbReference type="AlphaFoldDB" id="I9N120"/>
<name>I9N120_RHILT</name>
<dbReference type="HOGENOM" id="CLU_051838_0_0_5"/>
<feature type="transmembrane region" description="Helical" evidence="1">
    <location>
        <begin position="223"/>
        <end position="247"/>
    </location>
</feature>
<accession>I9N120</accession>
<proteinExistence type="predicted"/>
<dbReference type="Gene3D" id="1.20.120.1630">
    <property type="match status" value="1"/>
</dbReference>
<feature type="transmembrane region" description="Helical" evidence="1">
    <location>
        <begin position="21"/>
        <end position="44"/>
    </location>
</feature>
<sequence length="427" mass="46570">MNAKAERVPISQDRETLAGSPLVTQTVTLAGVVVSIALATYLQLEPGKAMALAVLCLLLAWIVVCGTPAAYRAWALRERRHEAPAASWRRIGTKLVGLAALLGAVVIACSVFPFFTQSSAIRWFIGAGHTTIPISIVLAGATILYVAVTDLVAEEPDDYLHQVGRAVLMQDFREQDVLFALRLLTIKCFFLVLMFSSGIAALSDLADKPAWLLPPFSAAWFEGLLRLVFLLDVILAAGGYIATFKLFGWHVRATETTALGWLVCLICYEPFFPAISSAFVPYGAGPGWESVIREGSVVYFVWSVATLSCAIIYVWATIAFGPRFSNLTHRGIITSGPYRFIKHPAYVSKNISWWLFATPSFIASGPAEGLARAGMLAIVSLIYLLRARAEERMLSRDPAYRQYAETVAAHGLLAMAKRRLAPTAPRA</sequence>
<dbReference type="GO" id="GO:0008168">
    <property type="term" value="F:methyltransferase activity"/>
    <property type="evidence" value="ECO:0007669"/>
    <property type="project" value="UniProtKB-KW"/>
</dbReference>
<evidence type="ECO:0000256" key="1">
    <source>
        <dbReference type="SAM" id="Phobius"/>
    </source>
</evidence>
<dbReference type="Proteomes" id="UP000005092">
    <property type="component" value="Unassembled WGS sequence"/>
</dbReference>
<evidence type="ECO:0000313" key="2">
    <source>
        <dbReference type="EMBL" id="EJB01569.1"/>
    </source>
</evidence>
<feature type="transmembrane region" description="Helical" evidence="1">
    <location>
        <begin position="299"/>
        <end position="324"/>
    </location>
</feature>
<gene>
    <name evidence="2" type="ORF">Rleg9DRAFT_0303</name>
</gene>
<feature type="transmembrane region" description="Helical" evidence="1">
    <location>
        <begin position="179"/>
        <end position="203"/>
    </location>
</feature>
<keyword evidence="2" id="KW-0489">Methyltransferase</keyword>
<keyword evidence="2" id="KW-0808">Transferase</keyword>
<keyword evidence="1" id="KW-0472">Membrane</keyword>
<feature type="transmembrane region" description="Helical" evidence="1">
    <location>
        <begin position="50"/>
        <end position="74"/>
    </location>
</feature>
<protein>
    <submittedName>
        <fullName evidence="2">Isoprenylcysteine carboxyl methyltransferase (ICMT) family protein</fullName>
    </submittedName>
</protein>
<feature type="transmembrane region" description="Helical" evidence="1">
    <location>
        <begin position="95"/>
        <end position="115"/>
    </location>
</feature>
<keyword evidence="1" id="KW-1133">Transmembrane helix</keyword>
<feature type="transmembrane region" description="Helical" evidence="1">
    <location>
        <begin position="121"/>
        <end position="148"/>
    </location>
</feature>
<dbReference type="GO" id="GO:0032259">
    <property type="term" value="P:methylation"/>
    <property type="evidence" value="ECO:0007669"/>
    <property type="project" value="UniProtKB-KW"/>
</dbReference>
<reference evidence="2 3" key="1">
    <citation type="submission" date="2012-02" db="EMBL/GenBank/DDBJ databases">
        <title>Improved High-Quality Draft Sequence of Rhizobium leguminosarum bv. trifolii WSM597.</title>
        <authorList>
            <consortium name="US DOE Joint Genome Institute"/>
            <person name="Lucas S."/>
            <person name="Han J."/>
            <person name="Lapidus A."/>
            <person name="Cheng J.-F."/>
            <person name="Goodwin L."/>
            <person name="Pitluck S."/>
            <person name="Peters L."/>
            <person name="Ovchinnikova G."/>
            <person name="Held B."/>
            <person name="Detter J.C."/>
            <person name="Han C."/>
            <person name="Tapia R."/>
            <person name="Land M."/>
            <person name="Hauser L."/>
            <person name="Kyrpides N."/>
            <person name="Ivanova N."/>
            <person name="Pagani I."/>
            <person name="Brau L."/>
            <person name="Yates R."/>
            <person name="O'Hara G."/>
            <person name="Rui T."/>
            <person name="Howieson J."/>
            <person name="Reeve W."/>
            <person name="Woyke T."/>
        </authorList>
    </citation>
    <scope>NUCLEOTIDE SEQUENCE [LARGE SCALE GENOMIC DNA]</scope>
    <source>
        <strain evidence="2 3">WSM597</strain>
    </source>
</reference>
<organism evidence="2 3">
    <name type="scientific">Rhizobium leguminosarum bv. trifolii WSM597</name>
    <dbReference type="NCBI Taxonomy" id="754764"/>
    <lineage>
        <taxon>Bacteria</taxon>
        <taxon>Pseudomonadati</taxon>
        <taxon>Pseudomonadota</taxon>
        <taxon>Alphaproteobacteria</taxon>
        <taxon>Hyphomicrobiales</taxon>
        <taxon>Rhizobiaceae</taxon>
        <taxon>Rhizobium/Agrobacterium group</taxon>
        <taxon>Rhizobium</taxon>
    </lineage>
</organism>
<keyword evidence="1" id="KW-0812">Transmembrane</keyword>